<sequence>MILKRNLAVNDPLPPYYSEVEDIINGILFLASDKAKTITGTELVIDNGSLAI</sequence>
<protein>
    <submittedName>
        <fullName evidence="1">SDR family oxidoreductase</fullName>
    </submittedName>
</protein>
<dbReference type="SUPFAM" id="SSF51735">
    <property type="entry name" value="NAD(P)-binding Rossmann-fold domains"/>
    <property type="match status" value="1"/>
</dbReference>
<accession>A0AAX1KEB7</accession>
<name>A0AAX1KEB7_LACPN</name>
<evidence type="ECO:0000313" key="1">
    <source>
        <dbReference type="EMBL" id="QQM62687.1"/>
    </source>
</evidence>
<dbReference type="AlphaFoldDB" id="A0AAX1KEB7"/>
<reference evidence="1 2" key="1">
    <citation type="submission" date="2020-12" db="EMBL/GenBank/DDBJ databases">
        <title>Whole genome sequencing of Lactobacillus plantarum PC518.</title>
        <authorList>
            <person name="Guo Q."/>
        </authorList>
    </citation>
    <scope>NUCLEOTIDE SEQUENCE [LARGE SCALE GENOMIC DNA]</scope>
    <source>
        <strain evidence="1 2">PC518</strain>
        <plasmid evidence="1 2">unnamed5</plasmid>
    </source>
</reference>
<dbReference type="Proteomes" id="UP000595466">
    <property type="component" value="Plasmid unnamed5"/>
</dbReference>
<dbReference type="EMBL" id="CP066822">
    <property type="protein sequence ID" value="QQM62687.1"/>
    <property type="molecule type" value="Genomic_DNA"/>
</dbReference>
<geneLocation type="plasmid" evidence="1 2">
    <name>unnamed5</name>
</geneLocation>
<gene>
    <name evidence="1" type="ORF">JH395_16130</name>
</gene>
<dbReference type="InterPro" id="IPR036291">
    <property type="entry name" value="NAD(P)-bd_dom_sf"/>
</dbReference>
<organism evidence="1 2">
    <name type="scientific">Lactiplantibacillus plantarum</name>
    <name type="common">Lactobacillus plantarum</name>
    <dbReference type="NCBI Taxonomy" id="1590"/>
    <lineage>
        <taxon>Bacteria</taxon>
        <taxon>Bacillati</taxon>
        <taxon>Bacillota</taxon>
        <taxon>Bacilli</taxon>
        <taxon>Lactobacillales</taxon>
        <taxon>Lactobacillaceae</taxon>
        <taxon>Lactiplantibacillus</taxon>
    </lineage>
</organism>
<keyword evidence="1" id="KW-0614">Plasmid</keyword>
<proteinExistence type="predicted"/>
<dbReference type="Gene3D" id="3.40.50.720">
    <property type="entry name" value="NAD(P)-binding Rossmann-like Domain"/>
    <property type="match status" value="1"/>
</dbReference>
<evidence type="ECO:0000313" key="2">
    <source>
        <dbReference type="Proteomes" id="UP000595466"/>
    </source>
</evidence>